<dbReference type="AlphaFoldDB" id="A0A5E4M2R6"/>
<organism evidence="1 2">
    <name type="scientific">Cinara cedri</name>
    <dbReference type="NCBI Taxonomy" id="506608"/>
    <lineage>
        <taxon>Eukaryota</taxon>
        <taxon>Metazoa</taxon>
        <taxon>Ecdysozoa</taxon>
        <taxon>Arthropoda</taxon>
        <taxon>Hexapoda</taxon>
        <taxon>Insecta</taxon>
        <taxon>Pterygota</taxon>
        <taxon>Neoptera</taxon>
        <taxon>Paraneoptera</taxon>
        <taxon>Hemiptera</taxon>
        <taxon>Sternorrhyncha</taxon>
        <taxon>Aphidomorpha</taxon>
        <taxon>Aphidoidea</taxon>
        <taxon>Aphididae</taxon>
        <taxon>Lachninae</taxon>
        <taxon>Cinara</taxon>
    </lineage>
</organism>
<evidence type="ECO:0000313" key="2">
    <source>
        <dbReference type="Proteomes" id="UP000325440"/>
    </source>
</evidence>
<dbReference type="Proteomes" id="UP000325440">
    <property type="component" value="Unassembled WGS sequence"/>
</dbReference>
<proteinExistence type="predicted"/>
<protein>
    <submittedName>
        <fullName evidence="1">Uncharacterized protein</fullName>
    </submittedName>
</protein>
<keyword evidence="2" id="KW-1185">Reference proteome</keyword>
<sequence>MKLSTKLTYNVKFTALNNNLVRRGSLLRRDRIGGYHRRPVIGVHVADTRHRVSYRRGYEDETPYLQFKVRPMCVGM</sequence>
<reference evidence="1 2" key="1">
    <citation type="submission" date="2019-08" db="EMBL/GenBank/DDBJ databases">
        <authorList>
            <person name="Alioto T."/>
            <person name="Alioto T."/>
            <person name="Gomez Garrido J."/>
        </authorList>
    </citation>
    <scope>NUCLEOTIDE SEQUENCE [LARGE SCALE GENOMIC DNA]</scope>
</reference>
<gene>
    <name evidence="1" type="ORF">CINCED_3A003174</name>
</gene>
<dbReference type="EMBL" id="CABPRJ010000008">
    <property type="protein sequence ID" value="VVC25050.1"/>
    <property type="molecule type" value="Genomic_DNA"/>
</dbReference>
<accession>A0A5E4M2R6</accession>
<evidence type="ECO:0000313" key="1">
    <source>
        <dbReference type="EMBL" id="VVC25050.1"/>
    </source>
</evidence>
<name>A0A5E4M2R6_9HEMI</name>